<dbReference type="KEGG" id="jme:EEW87_004120"/>
<organism evidence="1 2">
    <name type="scientific">Janibacter melonis</name>
    <dbReference type="NCBI Taxonomy" id="262209"/>
    <lineage>
        <taxon>Bacteria</taxon>
        <taxon>Bacillati</taxon>
        <taxon>Actinomycetota</taxon>
        <taxon>Actinomycetes</taxon>
        <taxon>Micrococcales</taxon>
        <taxon>Intrasporangiaceae</taxon>
        <taxon>Janibacter</taxon>
    </lineage>
</organism>
<dbReference type="GeneID" id="59160331"/>
<dbReference type="Pfam" id="PF21853">
    <property type="entry name" value="DUF6912"/>
    <property type="match status" value="1"/>
</dbReference>
<reference evidence="1 2" key="1">
    <citation type="submission" date="2019-09" db="EMBL/GenBank/DDBJ databases">
        <title>Complete Genome Sequence of Janibacter melonis M714 with both human health impact and industrial applications.</title>
        <authorList>
            <person name="Jin M."/>
            <person name="Zhao Q.R."/>
        </authorList>
    </citation>
    <scope>NUCLEOTIDE SEQUENCE [LARGE SCALE GENOMIC DNA]</scope>
    <source>
        <strain evidence="1 2">M714</strain>
    </source>
</reference>
<dbReference type="InterPro" id="IPR054206">
    <property type="entry name" value="DUF6912"/>
</dbReference>
<evidence type="ECO:0000313" key="1">
    <source>
        <dbReference type="EMBL" id="QFQ29688.2"/>
    </source>
</evidence>
<dbReference type="AlphaFoldDB" id="A0A5P8FK86"/>
<evidence type="ECO:0000313" key="2">
    <source>
        <dbReference type="Proteomes" id="UP000271708"/>
    </source>
</evidence>
<dbReference type="EMBL" id="CP044548">
    <property type="protein sequence ID" value="QFQ29688.2"/>
    <property type="molecule type" value="Genomic_DNA"/>
</dbReference>
<dbReference type="Proteomes" id="UP000271708">
    <property type="component" value="Chromosome"/>
</dbReference>
<sequence>MSVRVYLPLVMSDLAAVQTSGEVPLSSRRTVHAVTAGDRADHPGEDEEDLEFEATCQALDSAADRRRTKGERRVVVAADVASVVEQDAWTVVVEAPVALSDVVSFHVEESTGTALGEGYDDLLWYDVTELDQLVAEAG</sequence>
<proteinExistence type="predicted"/>
<gene>
    <name evidence="1" type="ORF">EEW87_004120</name>
</gene>
<accession>A0A5P8FK86</accession>
<dbReference type="RefSeq" id="WP_123091087.1">
    <property type="nucleotide sequence ID" value="NZ_CAJFZZ010000005.1"/>
</dbReference>
<name>A0A5P8FK86_9MICO</name>
<protein>
    <submittedName>
        <fullName evidence="1">Uncharacterized protein</fullName>
    </submittedName>
</protein>